<feature type="binding site" evidence="12">
    <location>
        <position position="86"/>
    </location>
    <ligand>
        <name>Fe cation</name>
        <dbReference type="ChEBI" id="CHEBI:24875"/>
    </ligand>
</feature>
<keyword evidence="9 13" id="KW-0805">Transcription regulation</keyword>
<evidence type="ECO:0000313" key="15">
    <source>
        <dbReference type="EMBL" id="VDC50356.1"/>
    </source>
</evidence>
<keyword evidence="10 13" id="KW-0238">DNA-binding</keyword>
<dbReference type="GO" id="GO:0005829">
    <property type="term" value="C:cytosol"/>
    <property type="evidence" value="ECO:0007669"/>
    <property type="project" value="TreeGrafter"/>
</dbReference>
<dbReference type="InterPro" id="IPR043135">
    <property type="entry name" value="Fur_C"/>
</dbReference>
<dbReference type="AlphaFoldDB" id="A0A6G7EGP5"/>
<dbReference type="EMBL" id="CP048751">
    <property type="protein sequence ID" value="QIH72811.1"/>
    <property type="molecule type" value="Genomic_DNA"/>
</dbReference>
<dbReference type="Pfam" id="PF01475">
    <property type="entry name" value="FUR"/>
    <property type="match status" value="1"/>
</dbReference>
<evidence type="ECO:0000256" key="2">
    <source>
        <dbReference type="ARBA" id="ARBA00007957"/>
    </source>
</evidence>
<evidence type="ECO:0000256" key="5">
    <source>
        <dbReference type="ARBA" id="ARBA00022490"/>
    </source>
</evidence>
<dbReference type="GO" id="GO:0000976">
    <property type="term" value="F:transcription cis-regulatory region binding"/>
    <property type="evidence" value="ECO:0007669"/>
    <property type="project" value="TreeGrafter"/>
</dbReference>
<name>A0A6G7EGP5_9CAUL</name>
<reference evidence="15 16" key="1">
    <citation type="submission" date="2018-11" db="EMBL/GenBank/DDBJ databases">
        <authorList>
            <person name="Peiro R."/>
            <person name="Begona"/>
            <person name="Cbmso G."/>
            <person name="Lopez M."/>
            <person name="Gonzalez S."/>
            <person name="Sacristan E."/>
            <person name="Castillo E."/>
        </authorList>
    </citation>
    <scope>NUCLEOTIDE SEQUENCE [LARGE SCALE GENOMIC DNA]</scope>
    <source>
        <strain evidence="15">Brev_genome</strain>
    </source>
</reference>
<keyword evidence="8 13" id="KW-0862">Zinc</keyword>
<dbReference type="FunFam" id="1.10.10.10:FF:000051">
    <property type="entry name" value="Fur family transcriptional regulator"/>
    <property type="match status" value="1"/>
</dbReference>
<keyword evidence="11 13" id="KW-0804">Transcription</keyword>
<organism evidence="15 16">
    <name type="scientific">Brevundimonas mediterranea</name>
    <dbReference type="NCBI Taxonomy" id="74329"/>
    <lineage>
        <taxon>Bacteria</taxon>
        <taxon>Pseudomonadati</taxon>
        <taxon>Pseudomonadota</taxon>
        <taxon>Alphaproteobacteria</taxon>
        <taxon>Caulobacterales</taxon>
        <taxon>Caulobacteraceae</taxon>
        <taxon>Brevundimonas</taxon>
    </lineage>
</organism>
<feature type="binding site" evidence="12">
    <location>
        <position position="107"/>
    </location>
    <ligand>
        <name>Fe cation</name>
        <dbReference type="ChEBI" id="CHEBI:24875"/>
    </ligand>
</feature>
<dbReference type="GO" id="GO:0003700">
    <property type="term" value="F:DNA-binding transcription factor activity"/>
    <property type="evidence" value="ECO:0007669"/>
    <property type="project" value="UniProtKB-UniRule"/>
</dbReference>
<keyword evidence="7 12" id="KW-0479">Metal-binding</keyword>
<dbReference type="KEGG" id="bmed:GYM46_07540"/>
<evidence type="ECO:0000256" key="9">
    <source>
        <dbReference type="ARBA" id="ARBA00023015"/>
    </source>
</evidence>
<comment type="similarity">
    <text evidence="2 13">Belongs to the Fur family.</text>
</comment>
<reference evidence="14 17" key="2">
    <citation type="submission" date="2020-01" db="EMBL/GenBank/DDBJ databases">
        <authorList>
            <person name="Wang S."/>
        </authorList>
    </citation>
    <scope>NUCLEOTIDE SEQUENCE [LARGE SCALE GENOMIC DNA]</scope>
    <source>
        <strain evidence="14 17">D151-2-6</strain>
    </source>
</reference>
<evidence type="ECO:0000256" key="1">
    <source>
        <dbReference type="ARBA" id="ARBA00004496"/>
    </source>
</evidence>
<keyword evidence="16" id="KW-1185">Reference proteome</keyword>
<sequence>MDRIEKLCADRGMRMTEQRRVIARVLSSAEDHPDVEELYRRASSIDPHISIATVYRTVRLFEEAGVVEKHDFGDGRSRYEEAGDDHHDHLIDTKTGEVIEFFDAEIEKLKTEIADRLGFELIGHKLELYGVPIEGAEPSKREGLIFKRHAARVNPADLPADVDAG</sequence>
<feature type="binding site" evidence="12">
    <location>
        <position position="124"/>
    </location>
    <ligand>
        <name>Fe cation</name>
        <dbReference type="ChEBI" id="CHEBI:24875"/>
    </ligand>
</feature>
<evidence type="ECO:0000256" key="8">
    <source>
        <dbReference type="ARBA" id="ARBA00022833"/>
    </source>
</evidence>
<proteinExistence type="inferred from homology"/>
<evidence type="ECO:0000256" key="7">
    <source>
        <dbReference type="ARBA" id="ARBA00022723"/>
    </source>
</evidence>
<evidence type="ECO:0000256" key="11">
    <source>
        <dbReference type="ARBA" id="ARBA00023163"/>
    </source>
</evidence>
<comment type="subunit">
    <text evidence="3 13">Homodimer.</text>
</comment>
<keyword evidence="12 13" id="KW-0408">Iron</keyword>
<dbReference type="SUPFAM" id="SSF46785">
    <property type="entry name" value="Winged helix' DNA-binding domain"/>
    <property type="match status" value="1"/>
</dbReference>
<dbReference type="InterPro" id="IPR036388">
    <property type="entry name" value="WH-like_DNA-bd_sf"/>
</dbReference>
<dbReference type="CDD" id="cd07153">
    <property type="entry name" value="Fur_like"/>
    <property type="match status" value="1"/>
</dbReference>
<evidence type="ECO:0000256" key="4">
    <source>
        <dbReference type="ARBA" id="ARBA00020910"/>
    </source>
</evidence>
<evidence type="ECO:0000256" key="12">
    <source>
        <dbReference type="PIRSR" id="PIRSR602481-2"/>
    </source>
</evidence>
<dbReference type="PANTHER" id="PTHR33202">
    <property type="entry name" value="ZINC UPTAKE REGULATION PROTEIN"/>
    <property type="match status" value="1"/>
</dbReference>
<evidence type="ECO:0000256" key="10">
    <source>
        <dbReference type="ARBA" id="ARBA00023125"/>
    </source>
</evidence>
<dbReference type="EMBL" id="UXHF01000036">
    <property type="protein sequence ID" value="VDC50356.1"/>
    <property type="molecule type" value="Genomic_DNA"/>
</dbReference>
<dbReference type="GO" id="GO:0008270">
    <property type="term" value="F:zinc ion binding"/>
    <property type="evidence" value="ECO:0007669"/>
    <property type="project" value="TreeGrafter"/>
</dbReference>
<accession>A0A6G7EGP5</accession>
<dbReference type="RefSeq" id="WP_008259871.1">
    <property type="nucleotide sequence ID" value="NZ_CP048751.1"/>
</dbReference>
<dbReference type="GO" id="GO:1900376">
    <property type="term" value="P:regulation of secondary metabolite biosynthetic process"/>
    <property type="evidence" value="ECO:0007669"/>
    <property type="project" value="TreeGrafter"/>
</dbReference>
<protein>
    <recommendedName>
        <fullName evidence="4 13">Ferric uptake regulation protein</fullName>
    </recommendedName>
</protein>
<dbReference type="PANTHER" id="PTHR33202:SF2">
    <property type="entry name" value="FERRIC UPTAKE REGULATION PROTEIN"/>
    <property type="match status" value="1"/>
</dbReference>
<comment type="cofactor">
    <cofactor evidence="12">
        <name>Mn(2+)</name>
        <dbReference type="ChEBI" id="CHEBI:29035"/>
    </cofactor>
    <cofactor evidence="12">
        <name>Fe(2+)</name>
        <dbReference type="ChEBI" id="CHEBI:29033"/>
    </cofactor>
    <text evidence="12">Binds 1 Mn(2+) or Fe(2+) ion per subunit.</text>
</comment>
<dbReference type="Proteomes" id="UP000501325">
    <property type="component" value="Chromosome"/>
</dbReference>
<evidence type="ECO:0000256" key="6">
    <source>
        <dbReference type="ARBA" id="ARBA00022491"/>
    </source>
</evidence>
<evidence type="ECO:0000256" key="3">
    <source>
        <dbReference type="ARBA" id="ARBA00011738"/>
    </source>
</evidence>
<evidence type="ECO:0000256" key="13">
    <source>
        <dbReference type="RuleBase" id="RU364037"/>
    </source>
</evidence>
<keyword evidence="6 13" id="KW-0678">Repressor</keyword>
<dbReference type="InterPro" id="IPR002481">
    <property type="entry name" value="FUR"/>
</dbReference>
<dbReference type="GO" id="GO:0045892">
    <property type="term" value="P:negative regulation of DNA-templated transcription"/>
    <property type="evidence" value="ECO:0007669"/>
    <property type="project" value="TreeGrafter"/>
</dbReference>
<dbReference type="InterPro" id="IPR036390">
    <property type="entry name" value="WH_DNA-bd_sf"/>
</dbReference>
<evidence type="ECO:0000313" key="17">
    <source>
        <dbReference type="Proteomes" id="UP000501325"/>
    </source>
</evidence>
<gene>
    <name evidence="13 15" type="primary">fur</name>
    <name evidence="15" type="ORF">BREV_BREV_01930</name>
    <name evidence="14" type="ORF">GYM46_07540</name>
</gene>
<evidence type="ECO:0000313" key="16">
    <source>
        <dbReference type="Proteomes" id="UP000289220"/>
    </source>
</evidence>
<dbReference type="Gene3D" id="3.30.1490.190">
    <property type="match status" value="1"/>
</dbReference>
<dbReference type="Proteomes" id="UP000289220">
    <property type="component" value="Unassembled WGS sequence"/>
</dbReference>
<dbReference type="Gene3D" id="1.10.10.10">
    <property type="entry name" value="Winged helix-like DNA-binding domain superfamily/Winged helix DNA-binding domain"/>
    <property type="match status" value="1"/>
</dbReference>
<keyword evidence="5 13" id="KW-0963">Cytoplasm</keyword>
<evidence type="ECO:0000313" key="14">
    <source>
        <dbReference type="EMBL" id="QIH72811.1"/>
    </source>
</evidence>
<comment type="subcellular location">
    <subcellularLocation>
        <location evidence="1 13">Cytoplasm</location>
    </subcellularLocation>
</comment>
<feature type="binding site" evidence="12">
    <location>
        <position position="88"/>
    </location>
    <ligand>
        <name>Fe cation</name>
        <dbReference type="ChEBI" id="CHEBI:24875"/>
    </ligand>
</feature>